<evidence type="ECO:0000313" key="1">
    <source>
        <dbReference type="EMBL" id="OLV16376.1"/>
    </source>
</evidence>
<protein>
    <submittedName>
        <fullName evidence="1">Uncharacterized protein</fullName>
    </submittedName>
</protein>
<evidence type="ECO:0000313" key="2">
    <source>
        <dbReference type="Proteomes" id="UP000186607"/>
    </source>
</evidence>
<name>A0A1U7NTY5_9DEIO</name>
<keyword evidence="2" id="KW-1185">Reference proteome</keyword>
<dbReference type="Proteomes" id="UP000186607">
    <property type="component" value="Unassembled WGS sequence"/>
</dbReference>
<proteinExistence type="predicted"/>
<dbReference type="STRING" id="249408.BOO71_0012037"/>
<accession>A0A1U7NTY5</accession>
<dbReference type="EMBL" id="MSTI01000144">
    <property type="protein sequence ID" value="OLV16376.1"/>
    <property type="molecule type" value="Genomic_DNA"/>
</dbReference>
<sequence length="351" mass="37677">MRGPGPLAPISAPGLGNVRPVQLRAELKASQTRQAQADQAAQAIQATLHGALTHLGLTPGEDAGEQLIAALEQRYPLSITQVSVTLHGETGLGLCFENNVDGVYGLEHLARHLGKDLRVLGGVLRCIERRSARSEPSFGPGGLQDHADYWWNSDRLAEELYDRFAEEGEGERNARLETMLNQPRTVLKLARRLGLQHAALLSDSFPHALLWRPPDEEATLSALRTRGAAGGPLALAWTRLADALAALIAADDALPGMDDAEVGNISGLPLVTRLYTTGGDGYCPAFDLVSEFTECHWQGGEDNPFYALHLDASRESAARLTTALQNMAHAQAALTKVHGALMDLEKLCAPA</sequence>
<dbReference type="AlphaFoldDB" id="A0A1U7NTY5"/>
<reference evidence="1 2" key="1">
    <citation type="submission" date="2017-01" db="EMBL/GenBank/DDBJ databases">
        <title>Genome Analysis of Deinococcus marmoris KOPRI26562.</title>
        <authorList>
            <person name="Kim J.H."/>
            <person name="Oh H.-M."/>
        </authorList>
    </citation>
    <scope>NUCLEOTIDE SEQUENCE [LARGE SCALE GENOMIC DNA]</scope>
    <source>
        <strain evidence="1 2">KOPRI26562</strain>
    </source>
</reference>
<organism evidence="1 2">
    <name type="scientific">Deinococcus marmoris</name>
    <dbReference type="NCBI Taxonomy" id="249408"/>
    <lineage>
        <taxon>Bacteria</taxon>
        <taxon>Thermotogati</taxon>
        <taxon>Deinococcota</taxon>
        <taxon>Deinococci</taxon>
        <taxon>Deinococcales</taxon>
        <taxon>Deinococcaceae</taxon>
        <taxon>Deinococcus</taxon>
    </lineage>
</organism>
<gene>
    <name evidence="1" type="ORF">BOO71_0012037</name>
</gene>
<comment type="caution">
    <text evidence="1">The sequence shown here is derived from an EMBL/GenBank/DDBJ whole genome shotgun (WGS) entry which is preliminary data.</text>
</comment>